<sequence length="159" mass="17812">MTHVHYKFFSKLSYNTVVHDGPNITLQDLKRQIMDMEKLRVGYCDLQITNAQTKQDEEGAIPKGSSVIVRRIPIVGVKSGMNSKTRNIGKKIHLNSNHVNKLSNVICSAILESYPPDGHRFPCWSCLIETDVGSQFAPSVFGHSTQVPWKPHPGVLSWS</sequence>
<dbReference type="GO" id="GO:0008270">
    <property type="term" value="F:zinc ion binding"/>
    <property type="evidence" value="ECO:0007669"/>
    <property type="project" value="UniProtKB-KW"/>
</dbReference>
<proteinExistence type="predicted"/>
<dbReference type="Pfam" id="PF08783">
    <property type="entry name" value="DWNN"/>
    <property type="match status" value="1"/>
</dbReference>
<dbReference type="PROSITE" id="PS51282">
    <property type="entry name" value="DWNN"/>
    <property type="match status" value="1"/>
</dbReference>
<dbReference type="AlphaFoldDB" id="A0A3Q3G2W0"/>
<evidence type="ECO:0000256" key="5">
    <source>
        <dbReference type="ARBA" id="ARBA00023242"/>
    </source>
</evidence>
<reference evidence="7" key="2">
    <citation type="submission" date="2025-09" db="UniProtKB">
        <authorList>
            <consortium name="Ensembl"/>
        </authorList>
    </citation>
    <scope>IDENTIFICATION</scope>
</reference>
<keyword evidence="5" id="KW-0539">Nucleus</keyword>
<evidence type="ECO:0000256" key="2">
    <source>
        <dbReference type="ARBA" id="ARBA00022723"/>
    </source>
</evidence>
<evidence type="ECO:0000313" key="8">
    <source>
        <dbReference type="Proteomes" id="UP000261660"/>
    </source>
</evidence>
<keyword evidence="4" id="KW-0862">Zinc</keyword>
<evidence type="ECO:0000256" key="4">
    <source>
        <dbReference type="ARBA" id="ARBA00022833"/>
    </source>
</evidence>
<dbReference type="STRING" id="56723.ENSLBEP00000026014"/>
<keyword evidence="3" id="KW-0863">Zinc-finger</keyword>
<dbReference type="GeneTree" id="ENSGT00940000159365"/>
<dbReference type="Proteomes" id="UP000261660">
    <property type="component" value="Unplaced"/>
</dbReference>
<dbReference type="FunCoup" id="A0A3Q3G2W0">
    <property type="interactions" value="14"/>
</dbReference>
<keyword evidence="2" id="KW-0479">Metal-binding</keyword>
<name>A0A3Q3G2W0_9LABR</name>
<dbReference type="Gene3D" id="3.10.20.90">
    <property type="entry name" value="Phosphatidylinositol 3-kinase Catalytic Subunit, Chain A, domain 1"/>
    <property type="match status" value="1"/>
</dbReference>
<accession>A0A3Q3G2W0</accession>
<evidence type="ECO:0000313" key="7">
    <source>
        <dbReference type="Ensembl" id="ENSLBEP00000026014.1"/>
    </source>
</evidence>
<dbReference type="InterPro" id="IPR014891">
    <property type="entry name" value="DWNN_domain"/>
</dbReference>
<dbReference type="GO" id="GO:0016567">
    <property type="term" value="P:protein ubiquitination"/>
    <property type="evidence" value="ECO:0007669"/>
    <property type="project" value="InterPro"/>
</dbReference>
<dbReference type="GO" id="GO:0005634">
    <property type="term" value="C:nucleus"/>
    <property type="evidence" value="ECO:0007669"/>
    <property type="project" value="UniProtKB-SubCell"/>
</dbReference>
<dbReference type="PANTHER" id="PTHR15439">
    <property type="entry name" value="RETINOBLASTOMA-BINDING PROTEIN 6"/>
    <property type="match status" value="1"/>
</dbReference>
<evidence type="ECO:0000256" key="3">
    <source>
        <dbReference type="ARBA" id="ARBA00022771"/>
    </source>
</evidence>
<dbReference type="InParanoid" id="A0A3Q3G2W0"/>
<evidence type="ECO:0000256" key="1">
    <source>
        <dbReference type="ARBA" id="ARBA00004123"/>
    </source>
</evidence>
<dbReference type="GO" id="GO:0006511">
    <property type="term" value="P:ubiquitin-dependent protein catabolic process"/>
    <property type="evidence" value="ECO:0007669"/>
    <property type="project" value="TreeGrafter"/>
</dbReference>
<dbReference type="GO" id="GO:0061630">
    <property type="term" value="F:ubiquitin protein ligase activity"/>
    <property type="evidence" value="ECO:0007669"/>
    <property type="project" value="InterPro"/>
</dbReference>
<feature type="domain" description="DWNN" evidence="6">
    <location>
        <begin position="4"/>
        <end position="73"/>
    </location>
</feature>
<dbReference type="InterPro" id="IPR033489">
    <property type="entry name" value="RBBP6"/>
</dbReference>
<dbReference type="SMART" id="SM01180">
    <property type="entry name" value="DWNN"/>
    <property type="match status" value="1"/>
</dbReference>
<protein>
    <submittedName>
        <fullName evidence="7">E3 ubiquitin-protein ligase RBBP6-like</fullName>
    </submittedName>
</protein>
<dbReference type="GO" id="GO:0006397">
    <property type="term" value="P:mRNA processing"/>
    <property type="evidence" value="ECO:0007669"/>
    <property type="project" value="InterPro"/>
</dbReference>
<keyword evidence="8" id="KW-1185">Reference proteome</keyword>
<dbReference type="PANTHER" id="PTHR15439:SF0">
    <property type="entry name" value="CELL DIVISION CYCLE AND APOPTOSIS REGULATOR PROTEIN 1-RELATED"/>
    <property type="match status" value="1"/>
</dbReference>
<reference evidence="7" key="1">
    <citation type="submission" date="2025-08" db="UniProtKB">
        <authorList>
            <consortium name="Ensembl"/>
        </authorList>
    </citation>
    <scope>IDENTIFICATION</scope>
</reference>
<dbReference type="Ensembl" id="ENSLBET00000027306.1">
    <property type="protein sequence ID" value="ENSLBEP00000026014.1"/>
    <property type="gene ID" value="ENSLBEG00000019816.1"/>
</dbReference>
<evidence type="ECO:0000259" key="6">
    <source>
        <dbReference type="PROSITE" id="PS51282"/>
    </source>
</evidence>
<organism evidence="7 8">
    <name type="scientific">Labrus bergylta</name>
    <name type="common">ballan wrasse</name>
    <dbReference type="NCBI Taxonomy" id="56723"/>
    <lineage>
        <taxon>Eukaryota</taxon>
        <taxon>Metazoa</taxon>
        <taxon>Chordata</taxon>
        <taxon>Craniata</taxon>
        <taxon>Vertebrata</taxon>
        <taxon>Euteleostomi</taxon>
        <taxon>Actinopterygii</taxon>
        <taxon>Neopterygii</taxon>
        <taxon>Teleostei</taxon>
        <taxon>Neoteleostei</taxon>
        <taxon>Acanthomorphata</taxon>
        <taxon>Eupercaria</taxon>
        <taxon>Labriformes</taxon>
        <taxon>Labridae</taxon>
        <taxon>Labrus</taxon>
    </lineage>
</organism>
<comment type="subcellular location">
    <subcellularLocation>
        <location evidence="1">Nucleus</location>
    </subcellularLocation>
</comment>